<keyword evidence="4 7" id="KW-0479">Metal-binding</keyword>
<dbReference type="PANTHER" id="PTHR20854:SF4">
    <property type="entry name" value="INOSITOL-1-MONOPHOSPHATASE-RELATED"/>
    <property type="match status" value="1"/>
</dbReference>
<protein>
    <recommendedName>
        <fullName evidence="8">Inositol-1-monophosphatase</fullName>
        <ecNumber evidence="8">3.1.3.25</ecNumber>
    </recommendedName>
</protein>
<dbReference type="GO" id="GO:0008934">
    <property type="term" value="F:inositol monophosphate 1-phosphatase activity"/>
    <property type="evidence" value="ECO:0007669"/>
    <property type="project" value="InterPro"/>
</dbReference>
<evidence type="ECO:0000256" key="6">
    <source>
        <dbReference type="ARBA" id="ARBA00022842"/>
    </source>
</evidence>
<dbReference type="PROSITE" id="PS00630">
    <property type="entry name" value="IMP_2"/>
    <property type="match status" value="1"/>
</dbReference>
<feature type="binding site" evidence="7">
    <location>
        <position position="85"/>
    </location>
    <ligand>
        <name>Mg(2+)</name>
        <dbReference type="ChEBI" id="CHEBI:18420"/>
        <label>1</label>
        <note>catalytic</note>
    </ligand>
</feature>
<dbReference type="PROSITE" id="PS00629">
    <property type="entry name" value="IMP_1"/>
    <property type="match status" value="1"/>
</dbReference>
<dbReference type="Pfam" id="PF00459">
    <property type="entry name" value="Inositol_P"/>
    <property type="match status" value="1"/>
</dbReference>
<evidence type="ECO:0000256" key="2">
    <source>
        <dbReference type="ARBA" id="ARBA00001946"/>
    </source>
</evidence>
<comment type="cofactor">
    <cofactor evidence="2 7 8">
        <name>Mg(2+)</name>
        <dbReference type="ChEBI" id="CHEBI:18420"/>
    </cofactor>
</comment>
<feature type="binding site" evidence="7">
    <location>
        <position position="88"/>
    </location>
    <ligand>
        <name>Mg(2+)</name>
        <dbReference type="ChEBI" id="CHEBI:18420"/>
        <label>1</label>
        <note>catalytic</note>
    </ligand>
</feature>
<dbReference type="PANTHER" id="PTHR20854">
    <property type="entry name" value="INOSITOL MONOPHOSPHATASE"/>
    <property type="match status" value="1"/>
</dbReference>
<organism evidence="9 10">
    <name type="scientific">Pontibacter oryzae</name>
    <dbReference type="NCBI Taxonomy" id="2304593"/>
    <lineage>
        <taxon>Bacteria</taxon>
        <taxon>Pseudomonadati</taxon>
        <taxon>Bacteroidota</taxon>
        <taxon>Cytophagia</taxon>
        <taxon>Cytophagales</taxon>
        <taxon>Hymenobacteraceae</taxon>
        <taxon>Pontibacter</taxon>
    </lineage>
</organism>
<dbReference type="GO" id="GO:0046854">
    <property type="term" value="P:phosphatidylinositol phosphate biosynthetic process"/>
    <property type="evidence" value="ECO:0007669"/>
    <property type="project" value="InterPro"/>
</dbReference>
<evidence type="ECO:0000256" key="7">
    <source>
        <dbReference type="PIRSR" id="PIRSR600760-2"/>
    </source>
</evidence>
<dbReference type="InterPro" id="IPR022337">
    <property type="entry name" value="Inositol_monophosphatase_SuhB"/>
</dbReference>
<dbReference type="SUPFAM" id="SSF56655">
    <property type="entry name" value="Carbohydrate phosphatase"/>
    <property type="match status" value="1"/>
</dbReference>
<dbReference type="GO" id="GO:0007165">
    <property type="term" value="P:signal transduction"/>
    <property type="evidence" value="ECO:0007669"/>
    <property type="project" value="TreeGrafter"/>
</dbReference>
<proteinExistence type="inferred from homology"/>
<dbReference type="Gene3D" id="3.30.540.10">
    <property type="entry name" value="Fructose-1,6-Bisphosphatase, subunit A, domain 1"/>
    <property type="match status" value="1"/>
</dbReference>
<comment type="caution">
    <text evidence="9">The sequence shown here is derived from an EMBL/GenBank/DDBJ whole genome shotgun (WGS) entry which is preliminary data.</text>
</comment>
<evidence type="ECO:0000256" key="8">
    <source>
        <dbReference type="RuleBase" id="RU364068"/>
    </source>
</evidence>
<name>A0A399S2T8_9BACT</name>
<dbReference type="FunFam" id="3.30.540.10:FF:000003">
    <property type="entry name" value="Inositol-1-monophosphatase"/>
    <property type="match status" value="1"/>
</dbReference>
<dbReference type="PRINTS" id="PR01959">
    <property type="entry name" value="SBIMPHPHTASE"/>
</dbReference>
<keyword evidence="5 8" id="KW-0378">Hydrolase</keyword>
<dbReference type="GO" id="GO:0046872">
    <property type="term" value="F:metal ion binding"/>
    <property type="evidence" value="ECO:0007669"/>
    <property type="project" value="UniProtKB-KW"/>
</dbReference>
<comment type="catalytic activity">
    <reaction evidence="1 8">
        <text>a myo-inositol phosphate + H2O = myo-inositol + phosphate</text>
        <dbReference type="Rhea" id="RHEA:24056"/>
        <dbReference type="ChEBI" id="CHEBI:15377"/>
        <dbReference type="ChEBI" id="CHEBI:17268"/>
        <dbReference type="ChEBI" id="CHEBI:43474"/>
        <dbReference type="ChEBI" id="CHEBI:84139"/>
        <dbReference type="EC" id="3.1.3.25"/>
    </reaction>
</comment>
<dbReference type="EMBL" id="QWGE01000003">
    <property type="protein sequence ID" value="RIJ37601.1"/>
    <property type="molecule type" value="Genomic_DNA"/>
</dbReference>
<keyword evidence="10" id="KW-1185">Reference proteome</keyword>
<dbReference type="InterPro" id="IPR033942">
    <property type="entry name" value="IMPase"/>
</dbReference>
<evidence type="ECO:0000313" key="9">
    <source>
        <dbReference type="EMBL" id="RIJ37601.1"/>
    </source>
</evidence>
<dbReference type="Gene3D" id="3.40.190.80">
    <property type="match status" value="1"/>
</dbReference>
<evidence type="ECO:0000256" key="4">
    <source>
        <dbReference type="ARBA" id="ARBA00022723"/>
    </source>
</evidence>
<accession>A0A399S2T8</accession>
<dbReference type="GO" id="GO:0006020">
    <property type="term" value="P:inositol metabolic process"/>
    <property type="evidence" value="ECO:0007669"/>
    <property type="project" value="TreeGrafter"/>
</dbReference>
<dbReference type="InterPro" id="IPR020583">
    <property type="entry name" value="Inositol_monoP_metal-BS"/>
</dbReference>
<dbReference type="PRINTS" id="PR00377">
    <property type="entry name" value="IMPHPHTASES"/>
</dbReference>
<evidence type="ECO:0000313" key="10">
    <source>
        <dbReference type="Proteomes" id="UP000266005"/>
    </source>
</evidence>
<dbReference type="OrthoDB" id="9772456at2"/>
<evidence type="ECO:0000256" key="5">
    <source>
        <dbReference type="ARBA" id="ARBA00022801"/>
    </source>
</evidence>
<evidence type="ECO:0000256" key="1">
    <source>
        <dbReference type="ARBA" id="ARBA00001033"/>
    </source>
</evidence>
<dbReference type="CDD" id="cd01639">
    <property type="entry name" value="IMPase"/>
    <property type="match status" value="1"/>
</dbReference>
<keyword evidence="6 7" id="KW-0460">Magnesium</keyword>
<gene>
    <name evidence="9" type="ORF">D1627_10870</name>
</gene>
<sequence length="267" mass="29687">MNLEPIATNLNKLCRKVGAFIHQEGEHFDRSKIEMKGFNDLVSYVDKEAEKKLVEGLRHILPEAGFITEEGTATTRGDRYNWVIDPLDGTTNFTHSLPVYCVSVGLMDGNEVVAGTVYDPNRDECFWAYKGGGAYCNDHPIKVSDSTALKDSLIATGFPYYDFGLTQQYLQVLGSFMSKSHGIRRMGSAAIDLAYVACGRFEGFFEYNLNPWDVAGGSIIVQEAGGEVSKFTEDEDFIFGREIVASNGNVHREMQQTIAEFWKNTGA</sequence>
<dbReference type="InterPro" id="IPR000760">
    <property type="entry name" value="Inositol_monophosphatase-like"/>
</dbReference>
<comment type="similarity">
    <text evidence="3 8">Belongs to the inositol monophosphatase superfamily.</text>
</comment>
<feature type="binding site" evidence="7">
    <location>
        <position position="87"/>
    </location>
    <ligand>
        <name>Mg(2+)</name>
        <dbReference type="ChEBI" id="CHEBI:18420"/>
        <label>1</label>
        <note>catalytic</note>
    </ligand>
</feature>
<evidence type="ECO:0000256" key="3">
    <source>
        <dbReference type="ARBA" id="ARBA00009759"/>
    </source>
</evidence>
<dbReference type="AlphaFoldDB" id="A0A399S2T8"/>
<dbReference type="Proteomes" id="UP000266005">
    <property type="component" value="Unassembled WGS sequence"/>
</dbReference>
<dbReference type="EC" id="3.1.3.25" evidence="8"/>
<dbReference type="RefSeq" id="WP_119432258.1">
    <property type="nucleotide sequence ID" value="NZ_QWGE01000003.1"/>
</dbReference>
<dbReference type="InterPro" id="IPR020550">
    <property type="entry name" value="Inositol_monophosphatase_CS"/>
</dbReference>
<feature type="binding site" evidence="7">
    <location>
        <position position="69"/>
    </location>
    <ligand>
        <name>Mg(2+)</name>
        <dbReference type="ChEBI" id="CHEBI:18420"/>
        <label>1</label>
        <note>catalytic</note>
    </ligand>
</feature>
<feature type="binding site" evidence="7">
    <location>
        <position position="213"/>
    </location>
    <ligand>
        <name>Mg(2+)</name>
        <dbReference type="ChEBI" id="CHEBI:18420"/>
        <label>1</label>
        <note>catalytic</note>
    </ligand>
</feature>
<reference evidence="10" key="1">
    <citation type="submission" date="2018-08" db="EMBL/GenBank/DDBJ databases">
        <title>Mucilaginibacter sp. MYSH2.</title>
        <authorList>
            <person name="Seo T."/>
        </authorList>
    </citation>
    <scope>NUCLEOTIDE SEQUENCE [LARGE SCALE GENOMIC DNA]</scope>
    <source>
        <strain evidence="10">KIRAN</strain>
    </source>
</reference>